<feature type="domain" description="RING-type" evidence="4">
    <location>
        <begin position="355"/>
        <end position="396"/>
    </location>
</feature>
<keyword evidence="3" id="KW-0472">Membrane</keyword>
<feature type="compositionally biased region" description="Polar residues" evidence="2">
    <location>
        <begin position="17"/>
        <end position="26"/>
    </location>
</feature>
<dbReference type="Gene3D" id="3.30.40.10">
    <property type="entry name" value="Zinc/RING finger domain, C3HC4 (zinc finger)"/>
    <property type="match status" value="1"/>
</dbReference>
<dbReference type="PANTHER" id="PTHR46225:SF19">
    <property type="entry name" value="RING-TYPE DOMAIN-CONTAINING PROTEIN"/>
    <property type="match status" value="1"/>
</dbReference>
<dbReference type="AlphaFoldDB" id="A0A8T2TW03"/>
<sequence length="401" mass="44686">MDQDIHNDSHTAVVEGQSVSTDTTNCDPLHVPPFSVYVSATEPSGLSSQNESRQNYSAVSRFHLFTGRTLFRASSSAQQRRDNNRFSNPHRGNPLNSGLWISFELLMVMTQIIAAIVVLALSRDENPKTPLSLWIVGYTIGCVAILPLLYWRYQHSHMHNQGANSASVTPASASRTSQSVSHHHEQVEDLERGIPVTVQQQETAEGHSSIFRIVKHVERFKLVLDCFFAIWFIVGNVWIFGGHSSVDEAPKLYRLCVIFLVLCCISYAMPLVICASICCCLPCILTLLSHRESRTHVRGARPDVIASLPVYKFKREDSDKCCKDATDSDSDSSRGGVIAPGTDKERVISGEDAVCCICLGRYKDEVDLKELQCAHFFHAECVERWLEISADCPLCKHEVSS</sequence>
<protein>
    <recommendedName>
        <fullName evidence="4">RING-type domain-containing protein</fullName>
    </recommendedName>
</protein>
<organism evidence="5 6">
    <name type="scientific">Ceratopteris richardii</name>
    <name type="common">Triangle waterfern</name>
    <dbReference type="NCBI Taxonomy" id="49495"/>
    <lineage>
        <taxon>Eukaryota</taxon>
        <taxon>Viridiplantae</taxon>
        <taxon>Streptophyta</taxon>
        <taxon>Embryophyta</taxon>
        <taxon>Tracheophyta</taxon>
        <taxon>Polypodiopsida</taxon>
        <taxon>Polypodiidae</taxon>
        <taxon>Polypodiales</taxon>
        <taxon>Pteridineae</taxon>
        <taxon>Pteridaceae</taxon>
        <taxon>Parkerioideae</taxon>
        <taxon>Ceratopteris</taxon>
    </lineage>
</organism>
<evidence type="ECO:0000256" key="3">
    <source>
        <dbReference type="SAM" id="Phobius"/>
    </source>
</evidence>
<dbReference type="OrthoDB" id="9984778at2759"/>
<feature type="region of interest" description="Disordered" evidence="2">
    <location>
        <begin position="1"/>
        <end position="26"/>
    </location>
</feature>
<feature type="transmembrane region" description="Helical" evidence="3">
    <location>
        <begin position="133"/>
        <end position="151"/>
    </location>
</feature>
<dbReference type="SUPFAM" id="SSF57850">
    <property type="entry name" value="RING/U-box"/>
    <property type="match status" value="1"/>
</dbReference>
<dbReference type="InterPro" id="IPR013083">
    <property type="entry name" value="Znf_RING/FYVE/PHD"/>
</dbReference>
<accession>A0A8T2TW03</accession>
<keyword evidence="1" id="KW-0862">Zinc</keyword>
<feature type="transmembrane region" description="Helical" evidence="3">
    <location>
        <begin position="222"/>
        <end position="240"/>
    </location>
</feature>
<proteinExistence type="predicted"/>
<evidence type="ECO:0000259" key="4">
    <source>
        <dbReference type="PROSITE" id="PS50089"/>
    </source>
</evidence>
<dbReference type="OMA" id="CEGQADS"/>
<keyword evidence="3" id="KW-0812">Transmembrane</keyword>
<feature type="transmembrane region" description="Helical" evidence="3">
    <location>
        <begin position="252"/>
        <end position="285"/>
    </location>
</feature>
<keyword evidence="3" id="KW-1133">Transmembrane helix</keyword>
<dbReference type="EMBL" id="CM035415">
    <property type="protein sequence ID" value="KAH7427657.1"/>
    <property type="molecule type" value="Genomic_DNA"/>
</dbReference>
<dbReference type="Pfam" id="PF13639">
    <property type="entry name" value="zf-RING_2"/>
    <property type="match status" value="1"/>
</dbReference>
<keyword evidence="1" id="KW-0863">Zinc-finger</keyword>
<feature type="transmembrane region" description="Helical" evidence="3">
    <location>
        <begin position="99"/>
        <end position="121"/>
    </location>
</feature>
<dbReference type="SMART" id="SM00184">
    <property type="entry name" value="RING"/>
    <property type="match status" value="1"/>
</dbReference>
<keyword evidence="1" id="KW-0479">Metal-binding</keyword>
<dbReference type="PROSITE" id="PS50089">
    <property type="entry name" value="ZF_RING_2"/>
    <property type="match status" value="1"/>
</dbReference>
<reference evidence="5" key="1">
    <citation type="submission" date="2021-08" db="EMBL/GenBank/DDBJ databases">
        <title>WGS assembly of Ceratopteris richardii.</title>
        <authorList>
            <person name="Marchant D.B."/>
            <person name="Chen G."/>
            <person name="Jenkins J."/>
            <person name="Shu S."/>
            <person name="Leebens-Mack J."/>
            <person name="Grimwood J."/>
            <person name="Schmutz J."/>
            <person name="Soltis P."/>
            <person name="Soltis D."/>
            <person name="Chen Z.-H."/>
        </authorList>
    </citation>
    <scope>NUCLEOTIDE SEQUENCE</scope>
    <source>
        <strain evidence="5">Whitten #5841</strain>
        <tissue evidence="5">Leaf</tissue>
    </source>
</reference>
<evidence type="ECO:0000256" key="1">
    <source>
        <dbReference type="PROSITE-ProRule" id="PRU00175"/>
    </source>
</evidence>
<comment type="caution">
    <text evidence="5">The sequence shown here is derived from an EMBL/GenBank/DDBJ whole genome shotgun (WGS) entry which is preliminary data.</text>
</comment>
<evidence type="ECO:0000256" key="2">
    <source>
        <dbReference type="SAM" id="MobiDB-lite"/>
    </source>
</evidence>
<name>A0A8T2TW03_CERRI</name>
<evidence type="ECO:0000313" key="6">
    <source>
        <dbReference type="Proteomes" id="UP000825935"/>
    </source>
</evidence>
<evidence type="ECO:0000313" key="5">
    <source>
        <dbReference type="EMBL" id="KAH7427657.1"/>
    </source>
</evidence>
<keyword evidence="6" id="KW-1185">Reference proteome</keyword>
<gene>
    <name evidence="5" type="ORF">KP509_10G053900</name>
</gene>
<dbReference type="GO" id="GO:0008270">
    <property type="term" value="F:zinc ion binding"/>
    <property type="evidence" value="ECO:0007669"/>
    <property type="project" value="UniProtKB-KW"/>
</dbReference>
<dbReference type="InterPro" id="IPR001841">
    <property type="entry name" value="Znf_RING"/>
</dbReference>
<dbReference type="PANTHER" id="PTHR46225">
    <property type="entry name" value="C3H4 TYPE ZINC FINGER PROTEIN"/>
    <property type="match status" value="1"/>
</dbReference>
<dbReference type="Proteomes" id="UP000825935">
    <property type="component" value="Chromosome 10"/>
</dbReference>